<organism evidence="1 2">
    <name type="scientific">Microbotryum silenes-dioicae</name>
    <dbReference type="NCBI Taxonomy" id="796604"/>
    <lineage>
        <taxon>Eukaryota</taxon>
        <taxon>Fungi</taxon>
        <taxon>Dikarya</taxon>
        <taxon>Basidiomycota</taxon>
        <taxon>Pucciniomycotina</taxon>
        <taxon>Microbotryomycetes</taxon>
        <taxon>Microbotryales</taxon>
        <taxon>Microbotryaceae</taxon>
        <taxon>Microbotryum</taxon>
    </lineage>
</organism>
<proteinExistence type="predicted"/>
<protein>
    <submittedName>
        <fullName evidence="1">BQ5605_C002g01187 protein</fullName>
    </submittedName>
</protein>
<dbReference type="Proteomes" id="UP000249464">
    <property type="component" value="Unassembled WGS sequence"/>
</dbReference>
<dbReference type="EMBL" id="FQNC01000041">
    <property type="protein sequence ID" value="SGY30857.1"/>
    <property type="molecule type" value="Genomic_DNA"/>
</dbReference>
<name>A0A2X0MSV1_9BASI</name>
<dbReference type="AlphaFoldDB" id="A0A2X0MSV1"/>
<evidence type="ECO:0000313" key="1">
    <source>
        <dbReference type="EMBL" id="SGY30857.1"/>
    </source>
</evidence>
<evidence type="ECO:0000313" key="2">
    <source>
        <dbReference type="Proteomes" id="UP000249464"/>
    </source>
</evidence>
<gene>
    <name evidence="1" type="primary">BQ5605_C002g01187</name>
    <name evidence="1" type="ORF">BQ5605_C002G01187</name>
</gene>
<sequence>MVKNAEKTILIRFGIQEDCFQTLYHESGCSLVDMRNEAGTWIVSEKTRLCDMRRSKGVCKFPNESRLPAPRLVPVDSSSSGSESIMGKLVSVAGECDAVRSVESPSEKTNRLRMPFNLLAESERGIVGLENVGNPIGFVVVVGDTRAPSESTDRTCGRSFVRFEPGRGRTKEVCG</sequence>
<reference evidence="1 2" key="1">
    <citation type="submission" date="2016-11" db="EMBL/GenBank/DDBJ databases">
        <authorList>
            <person name="Jaros S."/>
            <person name="Januszkiewicz K."/>
            <person name="Wedrychowicz H."/>
        </authorList>
    </citation>
    <scope>NUCLEOTIDE SEQUENCE [LARGE SCALE GENOMIC DNA]</scope>
</reference>
<accession>A0A2X0MSV1</accession>
<keyword evidence="2" id="KW-1185">Reference proteome</keyword>